<dbReference type="Pfam" id="PF00096">
    <property type="entry name" value="zf-C2H2"/>
    <property type="match status" value="1"/>
</dbReference>
<dbReference type="GO" id="GO:0008270">
    <property type="term" value="F:zinc ion binding"/>
    <property type="evidence" value="ECO:0007669"/>
    <property type="project" value="UniProtKB-KW"/>
</dbReference>
<reference evidence="3" key="1">
    <citation type="journal article" date="2020" name="Stud. Mycol.">
        <title>101 Dothideomycetes genomes: a test case for predicting lifestyles and emergence of pathogens.</title>
        <authorList>
            <person name="Haridas S."/>
            <person name="Albert R."/>
            <person name="Binder M."/>
            <person name="Bloem J."/>
            <person name="Labutti K."/>
            <person name="Salamov A."/>
            <person name="Andreopoulos B."/>
            <person name="Baker S."/>
            <person name="Barry K."/>
            <person name="Bills G."/>
            <person name="Bluhm B."/>
            <person name="Cannon C."/>
            <person name="Castanera R."/>
            <person name="Culley D."/>
            <person name="Daum C."/>
            <person name="Ezra D."/>
            <person name="Gonzalez J."/>
            <person name="Henrissat B."/>
            <person name="Kuo A."/>
            <person name="Liang C."/>
            <person name="Lipzen A."/>
            <person name="Lutzoni F."/>
            <person name="Magnuson J."/>
            <person name="Mondo S."/>
            <person name="Nolan M."/>
            <person name="Ohm R."/>
            <person name="Pangilinan J."/>
            <person name="Park H.-J."/>
            <person name="Ramirez L."/>
            <person name="Alfaro M."/>
            <person name="Sun H."/>
            <person name="Tritt A."/>
            <person name="Yoshinaga Y."/>
            <person name="Zwiers L.-H."/>
            <person name="Turgeon B."/>
            <person name="Goodwin S."/>
            <person name="Spatafora J."/>
            <person name="Crous P."/>
            <person name="Grigoriev I."/>
        </authorList>
    </citation>
    <scope>NUCLEOTIDE SEQUENCE</scope>
    <source>
        <strain evidence="3">CBS 122368</strain>
    </source>
</reference>
<dbReference type="InterPro" id="IPR036236">
    <property type="entry name" value="Znf_C2H2_sf"/>
</dbReference>
<accession>A0A6A6HU14</accession>
<dbReference type="Gene3D" id="3.30.160.60">
    <property type="entry name" value="Classic Zinc Finger"/>
    <property type="match status" value="1"/>
</dbReference>
<organism evidence="3 4">
    <name type="scientific">Trematosphaeria pertusa</name>
    <dbReference type="NCBI Taxonomy" id="390896"/>
    <lineage>
        <taxon>Eukaryota</taxon>
        <taxon>Fungi</taxon>
        <taxon>Dikarya</taxon>
        <taxon>Ascomycota</taxon>
        <taxon>Pezizomycotina</taxon>
        <taxon>Dothideomycetes</taxon>
        <taxon>Pleosporomycetidae</taxon>
        <taxon>Pleosporales</taxon>
        <taxon>Massarineae</taxon>
        <taxon>Trematosphaeriaceae</taxon>
        <taxon>Trematosphaeria</taxon>
    </lineage>
</organism>
<name>A0A6A6HU14_9PLEO</name>
<feature type="domain" description="C2H2-type" evidence="2">
    <location>
        <begin position="152"/>
        <end position="181"/>
    </location>
</feature>
<dbReference type="SUPFAM" id="SSF57667">
    <property type="entry name" value="beta-beta-alpha zinc fingers"/>
    <property type="match status" value="1"/>
</dbReference>
<evidence type="ECO:0000256" key="1">
    <source>
        <dbReference type="PROSITE-ProRule" id="PRU00042"/>
    </source>
</evidence>
<dbReference type="OrthoDB" id="654211at2759"/>
<dbReference type="PROSITE" id="PS50157">
    <property type="entry name" value="ZINC_FINGER_C2H2_2"/>
    <property type="match status" value="1"/>
</dbReference>
<dbReference type="GeneID" id="54587976"/>
<keyword evidence="1" id="KW-0863">Zinc-finger</keyword>
<evidence type="ECO:0000313" key="4">
    <source>
        <dbReference type="Proteomes" id="UP000800094"/>
    </source>
</evidence>
<protein>
    <recommendedName>
        <fullName evidence="2">C2H2-type domain-containing protein</fullName>
    </recommendedName>
</protein>
<dbReference type="AlphaFoldDB" id="A0A6A6HU14"/>
<dbReference type="InterPro" id="IPR013087">
    <property type="entry name" value="Znf_C2H2_type"/>
</dbReference>
<keyword evidence="1" id="KW-0862">Zinc</keyword>
<dbReference type="Proteomes" id="UP000800094">
    <property type="component" value="Unassembled WGS sequence"/>
</dbReference>
<dbReference type="PROSITE" id="PS00028">
    <property type="entry name" value="ZINC_FINGER_C2H2_1"/>
    <property type="match status" value="1"/>
</dbReference>
<sequence>MSLGGGVTVFSAPELTSSPIAISASMSLPTTTAPMAPQLATLDNQIMGLLYTDITPTSVTAELGSPEDNWWDMVSSTPNGSFSSCDSATTGWPYPTVSHSAPHAATAMHQPVTLVPKGDYHYNFAGCDGAFKRKEHLKRDVSSKHQKKTNEWRCQAGDCNKTFSRSDNWRQHLKRHAEGTHPRTPFSQWAVDELEIKRGRMGRRKFARKTAHFDET</sequence>
<proteinExistence type="predicted"/>
<keyword evidence="4" id="KW-1185">Reference proteome</keyword>
<evidence type="ECO:0000313" key="3">
    <source>
        <dbReference type="EMBL" id="KAF2241409.1"/>
    </source>
</evidence>
<keyword evidence="1" id="KW-0479">Metal-binding</keyword>
<dbReference type="SMART" id="SM00355">
    <property type="entry name" value="ZnF_C2H2"/>
    <property type="match status" value="2"/>
</dbReference>
<evidence type="ECO:0000259" key="2">
    <source>
        <dbReference type="PROSITE" id="PS50157"/>
    </source>
</evidence>
<gene>
    <name evidence="3" type="ORF">BU26DRAFT_585968</name>
</gene>
<dbReference type="EMBL" id="ML987212">
    <property type="protein sequence ID" value="KAF2241409.1"/>
    <property type="molecule type" value="Genomic_DNA"/>
</dbReference>
<dbReference type="RefSeq" id="XP_033676413.1">
    <property type="nucleotide sequence ID" value="XM_033834646.1"/>
</dbReference>